<feature type="domain" description="A-kinase anchor protein 2 C-terminal" evidence="3">
    <location>
        <begin position="891"/>
        <end position="948"/>
    </location>
</feature>
<reference evidence="4" key="1">
    <citation type="submission" date="2025-08" db="UniProtKB">
        <authorList>
            <consortium name="Ensembl"/>
        </authorList>
    </citation>
    <scope>IDENTIFICATION</scope>
</reference>
<evidence type="ECO:0000256" key="1">
    <source>
        <dbReference type="ARBA" id="ARBA00023054"/>
    </source>
</evidence>
<feature type="compositionally biased region" description="Low complexity" evidence="2">
    <location>
        <begin position="571"/>
        <end position="580"/>
    </location>
</feature>
<dbReference type="Proteomes" id="UP000694557">
    <property type="component" value="Unassembled WGS sequence"/>
</dbReference>
<organism evidence="4 5">
    <name type="scientific">Oncorhynchus kisutch</name>
    <name type="common">Coho salmon</name>
    <name type="synonym">Salmo kisutch</name>
    <dbReference type="NCBI Taxonomy" id="8019"/>
    <lineage>
        <taxon>Eukaryota</taxon>
        <taxon>Metazoa</taxon>
        <taxon>Chordata</taxon>
        <taxon>Craniata</taxon>
        <taxon>Vertebrata</taxon>
        <taxon>Euteleostomi</taxon>
        <taxon>Actinopterygii</taxon>
        <taxon>Neopterygii</taxon>
        <taxon>Teleostei</taxon>
        <taxon>Protacanthopterygii</taxon>
        <taxon>Salmoniformes</taxon>
        <taxon>Salmonidae</taxon>
        <taxon>Salmoninae</taxon>
        <taxon>Oncorhynchus</taxon>
    </lineage>
</organism>
<name>A0A8C7IF82_ONCKI</name>
<dbReference type="PANTHER" id="PTHR18839:SF0">
    <property type="entry name" value="MITOTIC INTERACTOR AND SUBSTRATE OF PLK1 ISOFORM X1-RELATED"/>
    <property type="match status" value="1"/>
</dbReference>
<keyword evidence="1" id="KW-0175">Coiled coil</keyword>
<feature type="compositionally biased region" description="Low complexity" evidence="2">
    <location>
        <begin position="682"/>
        <end position="707"/>
    </location>
</feature>
<evidence type="ECO:0000313" key="5">
    <source>
        <dbReference type="Proteomes" id="UP000694557"/>
    </source>
</evidence>
<protein>
    <submittedName>
        <fullName evidence="4">Mitotic interactor and substrate of PLK1</fullName>
    </submittedName>
</protein>
<feature type="region of interest" description="Disordered" evidence="2">
    <location>
        <begin position="947"/>
        <end position="971"/>
    </location>
</feature>
<keyword evidence="5" id="KW-1185">Reference proteome</keyword>
<dbReference type="GeneTree" id="ENSGT00940000154739"/>
<gene>
    <name evidence="4" type="primary">LOC109888532</name>
</gene>
<feature type="region of interest" description="Disordered" evidence="2">
    <location>
        <begin position="421"/>
        <end position="458"/>
    </location>
</feature>
<feature type="compositionally biased region" description="Basic and acidic residues" evidence="2">
    <location>
        <begin position="962"/>
        <end position="971"/>
    </location>
</feature>
<feature type="compositionally biased region" description="Polar residues" evidence="2">
    <location>
        <begin position="426"/>
        <end position="449"/>
    </location>
</feature>
<feature type="region of interest" description="Disordered" evidence="2">
    <location>
        <begin position="335"/>
        <end position="384"/>
    </location>
</feature>
<dbReference type="AlphaFoldDB" id="A0A8C7IF82"/>
<dbReference type="InterPro" id="IPR042779">
    <property type="entry name" value="MISP/MISP3-like"/>
</dbReference>
<feature type="compositionally biased region" description="Polar residues" evidence="2">
    <location>
        <begin position="708"/>
        <end position="729"/>
    </location>
</feature>
<evidence type="ECO:0000256" key="2">
    <source>
        <dbReference type="SAM" id="MobiDB-lite"/>
    </source>
</evidence>
<feature type="compositionally biased region" description="Polar residues" evidence="2">
    <location>
        <begin position="369"/>
        <end position="379"/>
    </location>
</feature>
<dbReference type="PANTHER" id="PTHR18839">
    <property type="entry name" value="MITOTIC INTERACTOR AND SUBSTRATE OF PLK1 MISP FAMILY MEMBER"/>
    <property type="match status" value="1"/>
</dbReference>
<evidence type="ECO:0000313" key="4">
    <source>
        <dbReference type="Ensembl" id="ENSOKIP00005072458.1"/>
    </source>
</evidence>
<accession>A0A8C7IF82</accession>
<dbReference type="Ensembl" id="ENSOKIT00005077193.1">
    <property type="protein sequence ID" value="ENSOKIP00005072458.1"/>
    <property type="gene ID" value="ENSOKIG00005031267.1"/>
</dbReference>
<feature type="region of interest" description="Disordered" evidence="2">
    <location>
        <begin position="678"/>
        <end position="738"/>
    </location>
</feature>
<evidence type="ECO:0000259" key="3">
    <source>
        <dbReference type="Pfam" id="PF15304"/>
    </source>
</evidence>
<reference evidence="4" key="2">
    <citation type="submission" date="2025-09" db="UniProtKB">
        <authorList>
            <consortium name="Ensembl"/>
        </authorList>
    </citation>
    <scope>IDENTIFICATION</scope>
</reference>
<dbReference type="InterPro" id="IPR029304">
    <property type="entry name" value="AKAP2_C"/>
</dbReference>
<feature type="region of interest" description="Disordered" evidence="2">
    <location>
        <begin position="553"/>
        <end position="590"/>
    </location>
</feature>
<proteinExistence type="predicted"/>
<dbReference type="Pfam" id="PF15304">
    <property type="entry name" value="AKAP2_C"/>
    <property type="match status" value="1"/>
</dbReference>
<sequence length="971" mass="108348">MTLLIPSGQGSPTPVLESCWRLSVAASDDYQDVLTQNEGDLIGCHSLLLSASEISLSTQEDMTTQGTTDSIPRKWLLQPMSPKLEQATDLRTMLSPTTDEPFSLDRSWTYNRNGNSSAFSFDSISVNHTRSTVVVSSQQKEVQARQVVVSEENCGITSEDWQASSSSSPSSTGSYCGFYSFVDNPASPEAELNEAWTLSPERQATLKEERSFKLQTYVGGKKPGSLFKEDKDSRYQVETDNGAQLKAEEEEKKLRKEIMHGHAPPKTATYREQWSALSLSPNKLLEGFSLCYGPTSSKSEPTPAAEAGTIDNEQINFSAAREQFIKMEQSRLNPFLQSPSSLKPQGRRWQSEDSLLSPKSAKKEDHSTVWLNQSRTPVKQQDEGEVVTAGKVTVYRTEEKVTKSQGSLLYDLDSGLEDLSGDPSVGYTSDVSISNDNSQPESKATQSVSGHRETPIEREIRITQEREESLRKLRGIKHTDVQEMVEIKTKYLLSQPAPPRTPVRSKENNRVSFFIQREIEKDSQREVDLMHQGRVPSLYDRGTPQELEDRKKIFELPDQPGAKEKRKRAWSSPRVNVRSSSSDREGFPSTCFPNQHSEETELYISHMNTAPSVNTTSKCWGSDSQDFSRVLPSCLPEESVTLKGHETTKAASSKVTIVVKTTSTSEIVNDPLWLERRKEPVPAKSSSAKEASFSYSPSSPTPTASAVQGSEPNDKLSQTWRTHLNSGSPRPQRPNAPDVIQKEIEQDLKREQEHRELRESCGLSTSMEGNLDCVGRDAKDTHQSQSLQRVIVEQEDSVFYESPSLLVEQTSLTRRPSSFITPVSMLDKTDSAAPFSPSIRPTARLPSFSIVTAQPWGCPRPTSPVDSRVSPMLPASPWAETGGSPGTPTQKGLTETLLEDFEERRVKLKLEENAYAGIQCIDDVNNEVLEATRITRHKNKRALRWEAGDYTNEYQSSPLEGMVREGRKEKR</sequence>